<dbReference type="InterPro" id="IPR001012">
    <property type="entry name" value="UBX_dom"/>
</dbReference>
<keyword evidence="2" id="KW-0175">Coiled coil</keyword>
<evidence type="ECO:0000259" key="4">
    <source>
        <dbReference type="PROSITE" id="PS50033"/>
    </source>
</evidence>
<feature type="region of interest" description="Disordered" evidence="3">
    <location>
        <begin position="183"/>
        <end position="251"/>
    </location>
</feature>
<keyword evidence="1" id="KW-0833">Ubl conjugation pathway</keyword>
<dbReference type="Proteomes" id="UP001177003">
    <property type="component" value="Chromosome 3"/>
</dbReference>
<sequence length="460" mass="51209">MATPNQESIETFMSITGSSGLVAIQKLTEHGGNLNEAVNSHFTQGDTNIRHQTDVADHQEDLMDIDEEPSETTNHRPPFLPFPASAPRIENIIETLPENPGTLSIDDDDDDFPSLRSSHPAGLSGQNGSLFSHHDTDLIPSAPGVSDLPDYGIEEEMIRAAIEASKHDAEISQPDDVLPLQQESEAGQSETRTSKLSVVEEAGASASSNGRLGVEDGSEDTNEEEQPLVRGVRHTEEQQNINNHVDNWGGMSSEEHDEAVMLEAAMFGGIPEGIGHRVRYARHRNMQNGFNRGVGVGAYPRSPPRPTSPSLTAQRLIREQQDDEYLAALQADREKELLAMEEERRKEEEAQKKLDQEQEIERQLTAKEASLPEEPKPDDENAVSLLVRMPDGSRRGRRFLRSHKLQYLFDFIDVGRVVKPTTYRLVRPYPRRAFGDEESKLSLNEVGLSSKQEALFLELI</sequence>
<accession>A0AA35YI39</accession>
<dbReference type="SMART" id="SM00166">
    <property type="entry name" value="UBX"/>
    <property type="match status" value="1"/>
</dbReference>
<gene>
    <name evidence="5" type="ORF">LSALG_LOCUS14435</name>
</gene>
<feature type="compositionally biased region" description="Polar residues" evidence="3">
    <location>
        <begin position="183"/>
        <end position="196"/>
    </location>
</feature>
<dbReference type="PROSITE" id="PS50033">
    <property type="entry name" value="UBX"/>
    <property type="match status" value="1"/>
</dbReference>
<dbReference type="Gene3D" id="1.10.8.10">
    <property type="entry name" value="DNA helicase RuvA subunit, C-terminal domain"/>
    <property type="match status" value="1"/>
</dbReference>
<dbReference type="Pfam" id="PF00789">
    <property type="entry name" value="UBX"/>
    <property type="match status" value="1"/>
</dbReference>
<dbReference type="Pfam" id="PF14555">
    <property type="entry name" value="UBA_4"/>
    <property type="match status" value="1"/>
</dbReference>
<feature type="compositionally biased region" description="Low complexity" evidence="3">
    <location>
        <begin position="197"/>
        <end position="208"/>
    </location>
</feature>
<dbReference type="InterPro" id="IPR029071">
    <property type="entry name" value="Ubiquitin-like_domsf"/>
</dbReference>
<evidence type="ECO:0000256" key="3">
    <source>
        <dbReference type="SAM" id="MobiDB-lite"/>
    </source>
</evidence>
<dbReference type="SUPFAM" id="SSF54236">
    <property type="entry name" value="Ubiquitin-like"/>
    <property type="match status" value="1"/>
</dbReference>
<feature type="region of interest" description="Disordered" evidence="3">
    <location>
        <begin position="291"/>
        <end position="311"/>
    </location>
</feature>
<protein>
    <recommendedName>
        <fullName evidence="4">UBX domain-containing protein</fullName>
    </recommendedName>
</protein>
<feature type="region of interest" description="Disordered" evidence="3">
    <location>
        <begin position="98"/>
        <end position="147"/>
    </location>
</feature>
<dbReference type="PANTHER" id="PTHR23322">
    <property type="entry name" value="FAS-ASSOCIATED PROTEIN"/>
    <property type="match status" value="1"/>
</dbReference>
<dbReference type="GO" id="GO:0043130">
    <property type="term" value="F:ubiquitin binding"/>
    <property type="evidence" value="ECO:0007669"/>
    <property type="project" value="TreeGrafter"/>
</dbReference>
<feature type="compositionally biased region" description="Acidic residues" evidence="3">
    <location>
        <begin position="216"/>
        <end position="226"/>
    </location>
</feature>
<evidence type="ECO:0000313" key="6">
    <source>
        <dbReference type="Proteomes" id="UP001177003"/>
    </source>
</evidence>
<evidence type="ECO:0000256" key="2">
    <source>
        <dbReference type="SAM" id="Coils"/>
    </source>
</evidence>
<dbReference type="PANTHER" id="PTHR23322:SF93">
    <property type="entry name" value="UBX DOMAIN-CONTAINING PROTEIN 8"/>
    <property type="match status" value="1"/>
</dbReference>
<dbReference type="SUPFAM" id="SSF46934">
    <property type="entry name" value="UBA-like"/>
    <property type="match status" value="1"/>
</dbReference>
<organism evidence="5 6">
    <name type="scientific">Lactuca saligna</name>
    <name type="common">Willowleaf lettuce</name>
    <dbReference type="NCBI Taxonomy" id="75948"/>
    <lineage>
        <taxon>Eukaryota</taxon>
        <taxon>Viridiplantae</taxon>
        <taxon>Streptophyta</taxon>
        <taxon>Embryophyta</taxon>
        <taxon>Tracheophyta</taxon>
        <taxon>Spermatophyta</taxon>
        <taxon>Magnoliopsida</taxon>
        <taxon>eudicotyledons</taxon>
        <taxon>Gunneridae</taxon>
        <taxon>Pentapetalae</taxon>
        <taxon>asterids</taxon>
        <taxon>campanulids</taxon>
        <taxon>Asterales</taxon>
        <taxon>Asteraceae</taxon>
        <taxon>Cichorioideae</taxon>
        <taxon>Cichorieae</taxon>
        <taxon>Lactucinae</taxon>
        <taxon>Lactuca</taxon>
    </lineage>
</organism>
<reference evidence="5" key="1">
    <citation type="submission" date="2023-04" db="EMBL/GenBank/DDBJ databases">
        <authorList>
            <person name="Vijverberg K."/>
            <person name="Xiong W."/>
            <person name="Schranz E."/>
        </authorList>
    </citation>
    <scope>NUCLEOTIDE SEQUENCE</scope>
</reference>
<evidence type="ECO:0000313" key="5">
    <source>
        <dbReference type="EMBL" id="CAI9274350.1"/>
    </source>
</evidence>
<evidence type="ECO:0000256" key="1">
    <source>
        <dbReference type="ARBA" id="ARBA00022786"/>
    </source>
</evidence>
<dbReference type="CDD" id="cd14351">
    <property type="entry name" value="UBA_Ubx1_like"/>
    <property type="match status" value="1"/>
</dbReference>
<dbReference type="AlphaFoldDB" id="A0AA35YI39"/>
<dbReference type="InterPro" id="IPR050730">
    <property type="entry name" value="UBX_domain-protein"/>
</dbReference>
<feature type="domain" description="UBX" evidence="4">
    <location>
        <begin position="378"/>
        <end position="456"/>
    </location>
</feature>
<dbReference type="EMBL" id="OX465079">
    <property type="protein sequence ID" value="CAI9274350.1"/>
    <property type="molecule type" value="Genomic_DNA"/>
</dbReference>
<dbReference type="InterPro" id="IPR009060">
    <property type="entry name" value="UBA-like_sf"/>
</dbReference>
<dbReference type="Gene3D" id="3.10.20.90">
    <property type="entry name" value="Phosphatidylinositol 3-kinase Catalytic Subunit, Chain A, domain 1"/>
    <property type="match status" value="1"/>
</dbReference>
<dbReference type="CDD" id="cd01767">
    <property type="entry name" value="UBX"/>
    <property type="match status" value="1"/>
</dbReference>
<keyword evidence="6" id="KW-1185">Reference proteome</keyword>
<proteinExistence type="predicted"/>
<feature type="coiled-coil region" evidence="2">
    <location>
        <begin position="326"/>
        <end position="367"/>
    </location>
</feature>
<name>A0AA35YI39_LACSI</name>